<sequence length="138" mass="15599">MKTIEKLNENLVDFFDRITSWETSVIQSGPLTISEAHAIEKIGHYGSMNMKDLSGKLGVTTGTTTITVDRLEKGGYAVRKRPENDRRSYIIVLTQKGQEAFLDHHNHHLNLAKEISSVLSEDEISNFSEILEKINENI</sequence>
<dbReference type="RefSeq" id="WP_317136444.1">
    <property type="nucleotide sequence ID" value="NZ_CP043875.1"/>
</dbReference>
<dbReference type="KEGG" id="mefw:F1737_10015"/>
<evidence type="ECO:0000256" key="1">
    <source>
        <dbReference type="ARBA" id="ARBA00023015"/>
    </source>
</evidence>
<dbReference type="PANTHER" id="PTHR42756:SF1">
    <property type="entry name" value="TRANSCRIPTIONAL REPRESSOR OF EMRAB OPERON"/>
    <property type="match status" value="1"/>
</dbReference>
<dbReference type="EMBL" id="CP043875">
    <property type="protein sequence ID" value="WOF16995.1"/>
    <property type="molecule type" value="Genomic_DNA"/>
</dbReference>
<dbReference type="PROSITE" id="PS50995">
    <property type="entry name" value="HTH_MARR_2"/>
    <property type="match status" value="1"/>
</dbReference>
<dbReference type="InterPro" id="IPR036388">
    <property type="entry name" value="WH-like_DNA-bd_sf"/>
</dbReference>
<dbReference type="InterPro" id="IPR036390">
    <property type="entry name" value="WH_DNA-bd_sf"/>
</dbReference>
<keyword evidence="3" id="KW-0804">Transcription</keyword>
<accession>A0AA97I355</accession>
<dbReference type="SUPFAM" id="SSF46785">
    <property type="entry name" value="Winged helix' DNA-binding domain"/>
    <property type="match status" value="1"/>
</dbReference>
<evidence type="ECO:0000313" key="6">
    <source>
        <dbReference type="Proteomes" id="UP001301797"/>
    </source>
</evidence>
<dbReference type="GO" id="GO:0003700">
    <property type="term" value="F:DNA-binding transcription factor activity"/>
    <property type="evidence" value="ECO:0007669"/>
    <property type="project" value="InterPro"/>
</dbReference>
<dbReference type="Proteomes" id="UP001301797">
    <property type="component" value="Chromosome"/>
</dbReference>
<keyword evidence="2" id="KW-0238">DNA-binding</keyword>
<feature type="domain" description="HTH marR-type" evidence="4">
    <location>
        <begin position="1"/>
        <end position="136"/>
    </location>
</feature>
<dbReference type="SMART" id="SM00347">
    <property type="entry name" value="HTH_MARR"/>
    <property type="match status" value="1"/>
</dbReference>
<dbReference type="GO" id="GO:0003677">
    <property type="term" value="F:DNA binding"/>
    <property type="evidence" value="ECO:0007669"/>
    <property type="project" value="UniProtKB-KW"/>
</dbReference>
<reference evidence="5 6" key="1">
    <citation type="submission" date="2019-09" db="EMBL/GenBank/DDBJ databases">
        <title>The complete genome of Methanoplanus sp. FWC-SCC4.</title>
        <authorList>
            <person name="Chen S.-C."/>
            <person name="Zhou Y.-Z."/>
            <person name="Lai M.-C."/>
        </authorList>
    </citation>
    <scope>NUCLEOTIDE SEQUENCE [LARGE SCALE GENOMIC DNA]</scope>
    <source>
        <strain evidence="5 6">FWC-SCC4</strain>
    </source>
</reference>
<keyword evidence="1" id="KW-0805">Transcription regulation</keyword>
<organism evidence="5 6">
    <name type="scientific">Methanochimaera problematica</name>
    <dbReference type="NCBI Taxonomy" id="2609417"/>
    <lineage>
        <taxon>Archaea</taxon>
        <taxon>Methanobacteriati</taxon>
        <taxon>Methanobacteriota</taxon>
        <taxon>Stenosarchaea group</taxon>
        <taxon>Methanomicrobia</taxon>
        <taxon>Methanomicrobiales</taxon>
        <taxon>Methanomicrobiaceae</taxon>
        <taxon>Methanochimaera</taxon>
    </lineage>
</organism>
<evidence type="ECO:0000313" key="5">
    <source>
        <dbReference type="EMBL" id="WOF16995.1"/>
    </source>
</evidence>
<dbReference type="Pfam" id="PF01047">
    <property type="entry name" value="MarR"/>
    <property type="match status" value="1"/>
</dbReference>
<proteinExistence type="predicted"/>
<dbReference type="PRINTS" id="PR00598">
    <property type="entry name" value="HTHMARR"/>
</dbReference>
<evidence type="ECO:0000259" key="4">
    <source>
        <dbReference type="PROSITE" id="PS50995"/>
    </source>
</evidence>
<keyword evidence="6" id="KW-1185">Reference proteome</keyword>
<dbReference type="AlphaFoldDB" id="A0AA97I355"/>
<dbReference type="PANTHER" id="PTHR42756">
    <property type="entry name" value="TRANSCRIPTIONAL REGULATOR, MARR"/>
    <property type="match status" value="1"/>
</dbReference>
<evidence type="ECO:0000256" key="3">
    <source>
        <dbReference type="ARBA" id="ARBA00023163"/>
    </source>
</evidence>
<dbReference type="Gene3D" id="1.10.10.10">
    <property type="entry name" value="Winged helix-like DNA-binding domain superfamily/Winged helix DNA-binding domain"/>
    <property type="match status" value="1"/>
</dbReference>
<protein>
    <submittedName>
        <fullName evidence="5">MarR family transcriptional regulator</fullName>
    </submittedName>
</protein>
<name>A0AA97I355_9EURY</name>
<evidence type="ECO:0000256" key="2">
    <source>
        <dbReference type="ARBA" id="ARBA00023125"/>
    </source>
</evidence>
<dbReference type="InterPro" id="IPR000835">
    <property type="entry name" value="HTH_MarR-typ"/>
</dbReference>
<dbReference type="GeneID" id="85230505"/>
<gene>
    <name evidence="5" type="ORF">F1737_10015</name>
</gene>